<evidence type="ECO:0000256" key="1">
    <source>
        <dbReference type="SAM" id="Phobius"/>
    </source>
</evidence>
<name>A0A285UIU2_9HYPH</name>
<feature type="transmembrane region" description="Helical" evidence="1">
    <location>
        <begin position="88"/>
        <end position="108"/>
    </location>
</feature>
<dbReference type="RefSeq" id="WP_097140677.1">
    <property type="nucleotide sequence ID" value="NZ_OBQD01000009.1"/>
</dbReference>
<keyword evidence="1" id="KW-0812">Transmembrane</keyword>
<keyword evidence="3" id="KW-1185">Reference proteome</keyword>
<dbReference type="Proteomes" id="UP000219167">
    <property type="component" value="Unassembled WGS sequence"/>
</dbReference>
<gene>
    <name evidence="2" type="ORF">SAMN05892877_10980</name>
</gene>
<dbReference type="AlphaFoldDB" id="A0A285UIU2"/>
<feature type="transmembrane region" description="Helical" evidence="1">
    <location>
        <begin position="57"/>
        <end position="82"/>
    </location>
</feature>
<dbReference type="EMBL" id="OBQD01000009">
    <property type="protein sequence ID" value="SOC41722.1"/>
    <property type="molecule type" value="Genomic_DNA"/>
</dbReference>
<protein>
    <submittedName>
        <fullName evidence="2">Glucose uptake protein</fullName>
    </submittedName>
</protein>
<accession>A0A285UIU2</accession>
<dbReference type="Gene3D" id="1.10.3730.20">
    <property type="match status" value="1"/>
</dbReference>
<reference evidence="2 3" key="1">
    <citation type="submission" date="2017-08" db="EMBL/GenBank/DDBJ databases">
        <authorList>
            <person name="de Groot N.N."/>
        </authorList>
    </citation>
    <scope>NUCLEOTIDE SEQUENCE [LARGE SCALE GENOMIC DNA]</scope>
    <source>
        <strain evidence="2 3">JC85</strain>
    </source>
</reference>
<keyword evidence="1" id="KW-1133">Transmembrane helix</keyword>
<keyword evidence="1" id="KW-0472">Membrane</keyword>
<evidence type="ECO:0000313" key="2">
    <source>
        <dbReference type="EMBL" id="SOC41722.1"/>
    </source>
</evidence>
<dbReference type="InterPro" id="IPR037185">
    <property type="entry name" value="EmrE-like"/>
</dbReference>
<feature type="transmembrane region" description="Helical" evidence="1">
    <location>
        <begin position="32"/>
        <end position="50"/>
    </location>
</feature>
<organism evidence="2 3">
    <name type="scientific">Rhizobium subbaraonis</name>
    <dbReference type="NCBI Taxonomy" id="908946"/>
    <lineage>
        <taxon>Bacteria</taxon>
        <taxon>Pseudomonadati</taxon>
        <taxon>Pseudomonadota</taxon>
        <taxon>Alphaproteobacteria</taxon>
        <taxon>Hyphomicrobiales</taxon>
        <taxon>Rhizobiaceae</taxon>
        <taxon>Rhizobium/Agrobacterium group</taxon>
        <taxon>Rhizobium</taxon>
    </lineage>
</organism>
<proteinExistence type="predicted"/>
<sequence>MNPQFLIWLAGSMAVFLSAATASRAYVSSNNILLLVLSLFLYCVGNLMMVRLMREGGLGLAISASAIAQLLLINVIAFAVFGERLTNTQLAGVGLGVVAMGLMLLPAAERS</sequence>
<dbReference type="SUPFAM" id="SSF103481">
    <property type="entry name" value="Multidrug resistance efflux transporter EmrE"/>
    <property type="match status" value="1"/>
</dbReference>
<evidence type="ECO:0000313" key="3">
    <source>
        <dbReference type="Proteomes" id="UP000219167"/>
    </source>
</evidence>